<gene>
    <name evidence="3" type="ORF">Salat_2071100</name>
</gene>
<feature type="region of interest" description="Disordered" evidence="1">
    <location>
        <begin position="123"/>
        <end position="225"/>
    </location>
</feature>
<evidence type="ECO:0000313" key="3">
    <source>
        <dbReference type="EMBL" id="KAK4421206.1"/>
    </source>
</evidence>
<dbReference type="AlphaFoldDB" id="A0AAE2CGC2"/>
<feature type="compositionally biased region" description="Polar residues" evidence="1">
    <location>
        <begin position="166"/>
        <end position="190"/>
    </location>
</feature>
<feature type="signal peptide" evidence="2">
    <location>
        <begin position="1"/>
        <end position="27"/>
    </location>
</feature>
<sequence length="294" mass="33284">MASSSTNHLSLLLLLLLSLFSSLHTHARDSQFFNKVSATAAVPNTAELPNNQQPEPNFLPENENVYGLYGHESGQLPPSATTTTAAYNTESEQPVHKYLPKNYNPVAYVTQPEDVTESTTFTEDKAFTSTNSDNNNNYYNGGDQNNYYNNQQEEEEDQPEFRNYPAATTHNRNYYYNGGSSFNSQPQGVSETRFRGGATSSIRRNNNFNNGGDANYARPQPQGMSDTRFLENGKYFYDVNTDKYSSSHPYETLKRGEARNEYNNRNYYGNSENAYEFSSRENSMGGYQEENDLP</sequence>
<proteinExistence type="predicted"/>
<feature type="compositionally biased region" description="Low complexity" evidence="1">
    <location>
        <begin position="133"/>
        <end position="151"/>
    </location>
</feature>
<accession>A0AAE2CGC2</accession>
<evidence type="ECO:0000256" key="2">
    <source>
        <dbReference type="SAM" id="SignalP"/>
    </source>
</evidence>
<feature type="region of interest" description="Disordered" evidence="1">
    <location>
        <begin position="263"/>
        <end position="294"/>
    </location>
</feature>
<dbReference type="PANTHER" id="PTHR35274">
    <property type="entry name" value="E6-LIKE PROTEIN"/>
    <property type="match status" value="1"/>
</dbReference>
<evidence type="ECO:0000256" key="1">
    <source>
        <dbReference type="SAM" id="MobiDB-lite"/>
    </source>
</evidence>
<reference evidence="3" key="2">
    <citation type="journal article" date="2024" name="Plant">
        <title>Genomic evolution and insights into agronomic trait innovations of Sesamum species.</title>
        <authorList>
            <person name="Miao H."/>
            <person name="Wang L."/>
            <person name="Qu L."/>
            <person name="Liu H."/>
            <person name="Sun Y."/>
            <person name="Le M."/>
            <person name="Wang Q."/>
            <person name="Wei S."/>
            <person name="Zheng Y."/>
            <person name="Lin W."/>
            <person name="Duan Y."/>
            <person name="Cao H."/>
            <person name="Xiong S."/>
            <person name="Wang X."/>
            <person name="Wei L."/>
            <person name="Li C."/>
            <person name="Ma Q."/>
            <person name="Ju M."/>
            <person name="Zhao R."/>
            <person name="Li G."/>
            <person name="Mu C."/>
            <person name="Tian Q."/>
            <person name="Mei H."/>
            <person name="Zhang T."/>
            <person name="Gao T."/>
            <person name="Zhang H."/>
        </authorList>
    </citation>
    <scope>NUCLEOTIDE SEQUENCE</scope>
    <source>
        <strain evidence="3">3651</strain>
    </source>
</reference>
<protein>
    <submittedName>
        <fullName evidence="3">Protein E6</fullName>
    </submittedName>
</protein>
<feature type="chain" id="PRO_5041958307" evidence="2">
    <location>
        <begin position="28"/>
        <end position="294"/>
    </location>
</feature>
<dbReference type="Proteomes" id="UP001293254">
    <property type="component" value="Unassembled WGS sequence"/>
</dbReference>
<dbReference type="PANTHER" id="PTHR35274:SF2">
    <property type="entry name" value="E6-LIKE PROTEIN"/>
    <property type="match status" value="1"/>
</dbReference>
<keyword evidence="2" id="KW-0732">Signal</keyword>
<name>A0AAE2CGC2_9LAMI</name>
<comment type="caution">
    <text evidence="3">The sequence shown here is derived from an EMBL/GenBank/DDBJ whole genome shotgun (WGS) entry which is preliminary data.</text>
</comment>
<feature type="compositionally biased region" description="Polar residues" evidence="1">
    <location>
        <begin position="123"/>
        <end position="132"/>
    </location>
</feature>
<organism evidence="3 4">
    <name type="scientific">Sesamum alatum</name>
    <dbReference type="NCBI Taxonomy" id="300844"/>
    <lineage>
        <taxon>Eukaryota</taxon>
        <taxon>Viridiplantae</taxon>
        <taxon>Streptophyta</taxon>
        <taxon>Embryophyta</taxon>
        <taxon>Tracheophyta</taxon>
        <taxon>Spermatophyta</taxon>
        <taxon>Magnoliopsida</taxon>
        <taxon>eudicotyledons</taxon>
        <taxon>Gunneridae</taxon>
        <taxon>Pentapetalae</taxon>
        <taxon>asterids</taxon>
        <taxon>lamiids</taxon>
        <taxon>Lamiales</taxon>
        <taxon>Pedaliaceae</taxon>
        <taxon>Sesamum</taxon>
    </lineage>
</organism>
<evidence type="ECO:0000313" key="4">
    <source>
        <dbReference type="Proteomes" id="UP001293254"/>
    </source>
</evidence>
<keyword evidence="4" id="KW-1185">Reference proteome</keyword>
<dbReference type="EMBL" id="JACGWO010000008">
    <property type="protein sequence ID" value="KAK4421206.1"/>
    <property type="molecule type" value="Genomic_DNA"/>
</dbReference>
<reference evidence="3" key="1">
    <citation type="submission" date="2020-06" db="EMBL/GenBank/DDBJ databases">
        <authorList>
            <person name="Li T."/>
            <person name="Hu X."/>
            <person name="Zhang T."/>
            <person name="Song X."/>
            <person name="Zhang H."/>
            <person name="Dai N."/>
            <person name="Sheng W."/>
            <person name="Hou X."/>
            <person name="Wei L."/>
        </authorList>
    </citation>
    <scope>NUCLEOTIDE SEQUENCE</scope>
    <source>
        <strain evidence="3">3651</strain>
        <tissue evidence="3">Leaf</tissue>
    </source>
</reference>
<dbReference type="InterPro" id="IPR040290">
    <property type="entry name" value="Prot_E6-like"/>
</dbReference>
<feature type="compositionally biased region" description="Low complexity" evidence="1">
    <location>
        <begin position="263"/>
        <end position="274"/>
    </location>
</feature>